<dbReference type="AlphaFoldDB" id="A0A485KM25"/>
<accession>A0A485KM25</accession>
<gene>
    <name evidence="2" type="primary">Aste57867_9066</name>
    <name evidence="1" type="ORF">As57867_009030</name>
    <name evidence="2" type="ORF">ASTE57867_9066</name>
</gene>
<sequence>MAWALSNPFQSKQKAKKEAKAGKWKFLLGWPQPTGAKTEDAQHKRTPVPVVIPMKYLRDKTTCVGGKKIPYTRRQSQQVERATLVYDFITEEEQSHCESEMEREFMMNTDVGMDMSLPASPTSICL</sequence>
<name>A0A485KM25_9STRA</name>
<reference evidence="2 3" key="1">
    <citation type="submission" date="2019-03" db="EMBL/GenBank/DDBJ databases">
        <authorList>
            <person name="Gaulin E."/>
            <person name="Dumas B."/>
        </authorList>
    </citation>
    <scope>NUCLEOTIDE SEQUENCE [LARGE SCALE GENOMIC DNA]</scope>
    <source>
        <strain evidence="2">CBS 568.67</strain>
    </source>
</reference>
<organism evidence="2 3">
    <name type="scientific">Aphanomyces stellatus</name>
    <dbReference type="NCBI Taxonomy" id="120398"/>
    <lineage>
        <taxon>Eukaryota</taxon>
        <taxon>Sar</taxon>
        <taxon>Stramenopiles</taxon>
        <taxon>Oomycota</taxon>
        <taxon>Saprolegniomycetes</taxon>
        <taxon>Saprolegniales</taxon>
        <taxon>Verrucalvaceae</taxon>
        <taxon>Aphanomyces</taxon>
    </lineage>
</organism>
<dbReference type="EMBL" id="CAADRA010005146">
    <property type="protein sequence ID" value="VFT85950.1"/>
    <property type="molecule type" value="Genomic_DNA"/>
</dbReference>
<dbReference type="EMBL" id="VJMH01005125">
    <property type="protein sequence ID" value="KAF0700406.1"/>
    <property type="molecule type" value="Genomic_DNA"/>
</dbReference>
<evidence type="ECO:0000313" key="3">
    <source>
        <dbReference type="Proteomes" id="UP000332933"/>
    </source>
</evidence>
<dbReference type="Proteomes" id="UP000332933">
    <property type="component" value="Unassembled WGS sequence"/>
</dbReference>
<proteinExistence type="predicted"/>
<evidence type="ECO:0000313" key="2">
    <source>
        <dbReference type="EMBL" id="VFT85950.1"/>
    </source>
</evidence>
<reference evidence="1" key="2">
    <citation type="submission" date="2019-06" db="EMBL/GenBank/DDBJ databases">
        <title>Genomics analysis of Aphanomyces spp. identifies a new class of oomycete effector associated with host adaptation.</title>
        <authorList>
            <person name="Gaulin E."/>
        </authorList>
    </citation>
    <scope>NUCLEOTIDE SEQUENCE</scope>
    <source>
        <strain evidence="1">CBS 578.67</strain>
    </source>
</reference>
<evidence type="ECO:0000313" key="1">
    <source>
        <dbReference type="EMBL" id="KAF0700406.1"/>
    </source>
</evidence>
<keyword evidence="3" id="KW-1185">Reference proteome</keyword>
<dbReference type="OrthoDB" id="10589146at2759"/>
<protein>
    <submittedName>
        <fullName evidence="2">Aste57867_9066 protein</fullName>
    </submittedName>
</protein>